<dbReference type="InterPro" id="IPR038648">
    <property type="entry name" value="PHR_sf"/>
</dbReference>
<proteinExistence type="predicted"/>
<name>A0A7R8CC45_LEPSM</name>
<dbReference type="Proteomes" id="UP000675881">
    <property type="component" value="Chromosome 1"/>
</dbReference>
<dbReference type="EMBL" id="HG994580">
    <property type="protein sequence ID" value="CAF2762284.1"/>
    <property type="molecule type" value="Genomic_DNA"/>
</dbReference>
<keyword evidence="3" id="KW-1185">Reference proteome</keyword>
<organism evidence="2 3">
    <name type="scientific">Lepeophtheirus salmonis</name>
    <name type="common">Salmon louse</name>
    <name type="synonym">Caligus salmonis</name>
    <dbReference type="NCBI Taxonomy" id="72036"/>
    <lineage>
        <taxon>Eukaryota</taxon>
        <taxon>Metazoa</taxon>
        <taxon>Ecdysozoa</taxon>
        <taxon>Arthropoda</taxon>
        <taxon>Crustacea</taxon>
        <taxon>Multicrustacea</taxon>
        <taxon>Hexanauplia</taxon>
        <taxon>Copepoda</taxon>
        <taxon>Siphonostomatoida</taxon>
        <taxon>Caligidae</taxon>
        <taxon>Lepeophtheirus</taxon>
    </lineage>
</organism>
<protein>
    <submittedName>
        <fullName evidence="2">(salmon louse) hypothetical protein</fullName>
    </submittedName>
</protein>
<evidence type="ECO:0000313" key="3">
    <source>
        <dbReference type="Proteomes" id="UP000675881"/>
    </source>
</evidence>
<gene>
    <name evidence="2" type="ORF">LSAA_1707</name>
</gene>
<evidence type="ECO:0000313" key="2">
    <source>
        <dbReference type="EMBL" id="CAF2762284.1"/>
    </source>
</evidence>
<dbReference type="Gene3D" id="2.60.120.820">
    <property type="entry name" value="PHR domain"/>
    <property type="match status" value="1"/>
</dbReference>
<feature type="domain" description="PHR" evidence="1">
    <location>
        <begin position="53"/>
        <end position="144"/>
    </location>
</feature>
<dbReference type="InterPro" id="IPR012983">
    <property type="entry name" value="PHR"/>
</dbReference>
<evidence type="ECO:0000259" key="1">
    <source>
        <dbReference type="Pfam" id="PF08005"/>
    </source>
</evidence>
<sequence length="155" mass="17565">MLLFKEQYCEIHNTSTVCDTRNFPKVYLICSEMTSTVSSGNVLAGIIRLESFNSTEQENLCTSSFSLRSDGSYTISRVNFDQPIPIFPESHYKVILEFDPSSSLDMECYSGFEGKTELIVDDVEFSFKEYSDSRYTSVKKGSNPMDSFQSNLILS</sequence>
<reference evidence="2" key="1">
    <citation type="submission" date="2021-02" db="EMBL/GenBank/DDBJ databases">
        <authorList>
            <person name="Bekaert M."/>
        </authorList>
    </citation>
    <scope>NUCLEOTIDE SEQUENCE</scope>
    <source>
        <strain evidence="2">IoA-00</strain>
    </source>
</reference>
<accession>A0A7R8CC45</accession>
<dbReference type="Pfam" id="PF08005">
    <property type="entry name" value="PHR"/>
    <property type="match status" value="1"/>
</dbReference>
<dbReference type="AlphaFoldDB" id="A0A7R8CC45"/>